<dbReference type="InterPro" id="IPR032710">
    <property type="entry name" value="NTF2-like_dom_sf"/>
</dbReference>
<accession>A0ABP8HPM6</accession>
<dbReference type="EMBL" id="BAABFO010000033">
    <property type="protein sequence ID" value="GAA4342284.1"/>
    <property type="molecule type" value="Genomic_DNA"/>
</dbReference>
<evidence type="ECO:0000313" key="3">
    <source>
        <dbReference type="EMBL" id="GAA4342284.1"/>
    </source>
</evidence>
<dbReference type="InterPro" id="IPR000391">
    <property type="entry name" value="Rng_hydr_dOase-bsu"/>
</dbReference>
<sequence length="169" mass="19387">MNALSRERLEAGIEVVQLDGVLLDERRWDEWLDLYTPDCRFWLPMWRDETTLNDDTDNSLAHIFYQSRRGLEDRITRVRAGKSPVTTPLPRTSHLVSHIMPGAAQQPDALALRATWACHVLFPRSRMQHTYFGRAEYLLAPAGGAWKIKSKKVLLLNDDIPGVLDVYCV</sequence>
<gene>
    <name evidence="3" type="primary">benB</name>
    <name evidence="3" type="ORF">GCM10023144_44110</name>
</gene>
<dbReference type="RefSeq" id="WP_345252097.1">
    <property type="nucleotide sequence ID" value="NZ_BAABFO010000033.1"/>
</dbReference>
<dbReference type="CDD" id="cd00667">
    <property type="entry name" value="ring_hydroxylating_dioxygenases_beta"/>
    <property type="match status" value="1"/>
</dbReference>
<name>A0ABP8HPM6_9BURK</name>
<keyword evidence="2" id="KW-0560">Oxidoreductase</keyword>
<comment type="caution">
    <text evidence="3">The sequence shown here is derived from an EMBL/GenBank/DDBJ whole genome shotgun (WGS) entry which is preliminary data.</text>
</comment>
<organism evidence="3 4">
    <name type="scientific">Pigmentiphaga soli</name>
    <dbReference type="NCBI Taxonomy" id="1007095"/>
    <lineage>
        <taxon>Bacteria</taxon>
        <taxon>Pseudomonadati</taxon>
        <taxon>Pseudomonadota</taxon>
        <taxon>Betaproteobacteria</taxon>
        <taxon>Burkholderiales</taxon>
        <taxon>Alcaligenaceae</taxon>
        <taxon>Pigmentiphaga</taxon>
    </lineage>
</organism>
<reference evidence="4" key="1">
    <citation type="journal article" date="2019" name="Int. J. Syst. Evol. Microbiol.">
        <title>The Global Catalogue of Microorganisms (GCM) 10K type strain sequencing project: providing services to taxonomists for standard genome sequencing and annotation.</title>
        <authorList>
            <consortium name="The Broad Institute Genomics Platform"/>
            <consortium name="The Broad Institute Genome Sequencing Center for Infectious Disease"/>
            <person name="Wu L."/>
            <person name="Ma J."/>
        </authorList>
    </citation>
    <scope>NUCLEOTIDE SEQUENCE [LARGE SCALE GENOMIC DNA]</scope>
    <source>
        <strain evidence="4">JCM 17666</strain>
    </source>
</reference>
<dbReference type="Proteomes" id="UP001501671">
    <property type="component" value="Unassembled WGS sequence"/>
</dbReference>
<comment type="similarity">
    <text evidence="1">Belongs to the bacterial ring-hydroxylating dioxygenase beta subunit family.</text>
</comment>
<keyword evidence="4" id="KW-1185">Reference proteome</keyword>
<dbReference type="Pfam" id="PF00866">
    <property type="entry name" value="Ring_hydroxyl_B"/>
    <property type="match status" value="1"/>
</dbReference>
<dbReference type="Gene3D" id="3.10.450.50">
    <property type="match status" value="1"/>
</dbReference>
<evidence type="ECO:0000313" key="4">
    <source>
        <dbReference type="Proteomes" id="UP001501671"/>
    </source>
</evidence>
<protein>
    <submittedName>
        <fullName evidence="3">Benzoate 1,2-dioxygenase small subunit</fullName>
    </submittedName>
</protein>
<evidence type="ECO:0000256" key="1">
    <source>
        <dbReference type="ARBA" id="ARBA00009570"/>
    </source>
</evidence>
<dbReference type="PANTHER" id="PTHR41534:SF1">
    <property type="entry name" value="BLR3401 PROTEIN"/>
    <property type="match status" value="1"/>
</dbReference>
<evidence type="ECO:0000256" key="2">
    <source>
        <dbReference type="ARBA" id="ARBA00023002"/>
    </source>
</evidence>
<proteinExistence type="inferred from homology"/>
<dbReference type="SUPFAM" id="SSF54427">
    <property type="entry name" value="NTF2-like"/>
    <property type="match status" value="1"/>
</dbReference>
<dbReference type="PANTHER" id="PTHR41534">
    <property type="entry name" value="BLR3401 PROTEIN"/>
    <property type="match status" value="1"/>
</dbReference>